<proteinExistence type="predicted"/>
<feature type="signal peptide" evidence="1">
    <location>
        <begin position="1"/>
        <end position="23"/>
    </location>
</feature>
<dbReference type="GeneID" id="111087062"/>
<evidence type="ECO:0000313" key="3">
    <source>
        <dbReference type="RefSeq" id="XP_022248038.1"/>
    </source>
</evidence>
<evidence type="ECO:0000256" key="1">
    <source>
        <dbReference type="SAM" id="SignalP"/>
    </source>
</evidence>
<protein>
    <submittedName>
        <fullName evidence="3">Uncharacterized protein LOC111087062</fullName>
    </submittedName>
</protein>
<organism evidence="2 3">
    <name type="scientific">Limulus polyphemus</name>
    <name type="common">Atlantic horseshoe crab</name>
    <dbReference type="NCBI Taxonomy" id="6850"/>
    <lineage>
        <taxon>Eukaryota</taxon>
        <taxon>Metazoa</taxon>
        <taxon>Ecdysozoa</taxon>
        <taxon>Arthropoda</taxon>
        <taxon>Chelicerata</taxon>
        <taxon>Merostomata</taxon>
        <taxon>Xiphosura</taxon>
        <taxon>Limulidae</taxon>
        <taxon>Limulus</taxon>
    </lineage>
</organism>
<dbReference type="Proteomes" id="UP000694941">
    <property type="component" value="Unplaced"/>
</dbReference>
<sequence>MFAPALILYCFLLVCTRLAYVESTFVNDYVKSFVSLSRAPNSTALASPDIFKSKLDPEQTGCPCLSNPEQKRCSCGPQLDEWTICPCFPSQAPQNKTCTCWNTLEMGVFQNFTQDLAKISGGSVSFLPSDVSHEDFQYPFTRDDPFSHKEDGCFCMEDPRDHVLACHCRGDSVTDIPSNLTQGIVRLSVTSASIEALRNGTLQNYGYSLEDLKIHYINEMMKELFLNDTL</sequence>
<name>A0ABM1SWN2_LIMPO</name>
<feature type="chain" id="PRO_5046019489" evidence="1">
    <location>
        <begin position="24"/>
        <end position="230"/>
    </location>
</feature>
<reference evidence="3" key="1">
    <citation type="submission" date="2025-08" db="UniProtKB">
        <authorList>
            <consortium name="RefSeq"/>
        </authorList>
    </citation>
    <scope>IDENTIFICATION</scope>
    <source>
        <tissue evidence="3">Muscle</tissue>
    </source>
</reference>
<evidence type="ECO:0000313" key="2">
    <source>
        <dbReference type="Proteomes" id="UP000694941"/>
    </source>
</evidence>
<accession>A0ABM1SWN2</accession>
<keyword evidence="1" id="KW-0732">Signal</keyword>
<gene>
    <name evidence="3" type="primary">LOC111087062</name>
</gene>
<dbReference type="RefSeq" id="XP_022248038.1">
    <property type="nucleotide sequence ID" value="XM_022392330.1"/>
</dbReference>
<keyword evidence="2" id="KW-1185">Reference proteome</keyword>